<proteinExistence type="predicted"/>
<dbReference type="Proteomes" id="UP001066327">
    <property type="component" value="Unassembled WGS sequence"/>
</dbReference>
<keyword evidence="3" id="KW-1185">Reference proteome</keyword>
<name>A0AAX3Y8V6_RHOOP</name>
<gene>
    <name evidence="1" type="ORF">O4328_41175</name>
    <name evidence="2" type="ORF">Q5707_21320</name>
</gene>
<evidence type="ECO:0000313" key="2">
    <source>
        <dbReference type="EMBL" id="WLF44498.1"/>
    </source>
</evidence>
<organism evidence="2 4">
    <name type="scientific">Rhodococcus opacus</name>
    <name type="common">Nocardia opaca</name>
    <dbReference type="NCBI Taxonomy" id="37919"/>
    <lineage>
        <taxon>Bacteria</taxon>
        <taxon>Bacillati</taxon>
        <taxon>Actinomycetota</taxon>
        <taxon>Actinomycetes</taxon>
        <taxon>Mycobacteriales</taxon>
        <taxon>Nocardiaceae</taxon>
        <taxon>Rhodococcus</taxon>
    </lineage>
</organism>
<dbReference type="Proteomes" id="UP001231166">
    <property type="component" value="Chromosome"/>
</dbReference>
<evidence type="ECO:0000313" key="1">
    <source>
        <dbReference type="EMBL" id="MCZ4589973.1"/>
    </source>
</evidence>
<protein>
    <submittedName>
        <fullName evidence="2">Uncharacterized protein</fullName>
    </submittedName>
</protein>
<dbReference type="RefSeq" id="WP_269592724.1">
    <property type="nucleotide sequence ID" value="NZ_CP130953.1"/>
</dbReference>
<dbReference type="EMBL" id="CP130953">
    <property type="protein sequence ID" value="WLF44498.1"/>
    <property type="molecule type" value="Genomic_DNA"/>
</dbReference>
<reference evidence="1" key="1">
    <citation type="submission" date="2022-12" db="EMBL/GenBank/DDBJ databases">
        <authorList>
            <person name="Krivoruchko A.V."/>
            <person name="Elkin A."/>
        </authorList>
    </citation>
    <scope>NUCLEOTIDE SEQUENCE</scope>
    <source>
        <strain evidence="1">IEGM 249</strain>
    </source>
</reference>
<dbReference type="EMBL" id="JAPWIS010000039">
    <property type="protein sequence ID" value="MCZ4589973.1"/>
    <property type="molecule type" value="Genomic_DNA"/>
</dbReference>
<accession>A0AAX3Y8V6</accession>
<evidence type="ECO:0000313" key="3">
    <source>
        <dbReference type="Proteomes" id="UP001066327"/>
    </source>
</evidence>
<evidence type="ECO:0000313" key="4">
    <source>
        <dbReference type="Proteomes" id="UP001231166"/>
    </source>
</evidence>
<reference evidence="2" key="2">
    <citation type="submission" date="2023-07" db="EMBL/GenBank/DDBJ databases">
        <title>Genomic analysis of Rhodococcus opacus VOC-14 with glycol ethers degradation activity.</title>
        <authorList>
            <person name="Narkevich D.A."/>
            <person name="Hlushen A.M."/>
            <person name="Akhremchuk A.E."/>
            <person name="Sikolenko M.A."/>
            <person name="Valentovich L.N."/>
        </authorList>
    </citation>
    <scope>NUCLEOTIDE SEQUENCE</scope>
    <source>
        <strain evidence="2">VOC-14</strain>
    </source>
</reference>
<dbReference type="AlphaFoldDB" id="A0AAX3Y8V6"/>
<sequence length="40" mass="3892">MAGLAAVGLVLALIMRHGRKPATGGEVPPLPAPVATTSIG</sequence>